<proteinExistence type="predicted"/>
<dbReference type="AlphaFoldDB" id="A0A816JPJ7"/>
<evidence type="ECO:0000313" key="2">
    <source>
        <dbReference type="EMBL" id="CAF1851667.1"/>
    </source>
</evidence>
<dbReference type="EMBL" id="HG994368">
    <property type="protein sequence ID" value="CAF1851667.1"/>
    <property type="molecule type" value="Genomic_DNA"/>
</dbReference>
<evidence type="ECO:0000256" key="1">
    <source>
        <dbReference type="SAM" id="MobiDB-lite"/>
    </source>
</evidence>
<sequence length="60" mass="6949">MDILRVSGVQEEQNSEKNQALVIFVMFSGDESVEKIEEEKEEEEKEKEKEEESGESIDLN</sequence>
<protein>
    <submittedName>
        <fullName evidence="2">(rape) hypothetical protein</fullName>
    </submittedName>
</protein>
<dbReference type="Proteomes" id="UP001295469">
    <property type="component" value="Chromosome C04"/>
</dbReference>
<gene>
    <name evidence="2" type="ORF">DARMORV10_C04P36920.1</name>
</gene>
<organism evidence="2">
    <name type="scientific">Brassica napus</name>
    <name type="common">Rape</name>
    <dbReference type="NCBI Taxonomy" id="3708"/>
    <lineage>
        <taxon>Eukaryota</taxon>
        <taxon>Viridiplantae</taxon>
        <taxon>Streptophyta</taxon>
        <taxon>Embryophyta</taxon>
        <taxon>Tracheophyta</taxon>
        <taxon>Spermatophyta</taxon>
        <taxon>Magnoliopsida</taxon>
        <taxon>eudicotyledons</taxon>
        <taxon>Gunneridae</taxon>
        <taxon>Pentapetalae</taxon>
        <taxon>rosids</taxon>
        <taxon>malvids</taxon>
        <taxon>Brassicales</taxon>
        <taxon>Brassicaceae</taxon>
        <taxon>Brassiceae</taxon>
        <taxon>Brassica</taxon>
    </lineage>
</organism>
<feature type="region of interest" description="Disordered" evidence="1">
    <location>
        <begin position="34"/>
        <end position="60"/>
    </location>
</feature>
<reference evidence="2" key="1">
    <citation type="submission" date="2021-01" db="EMBL/GenBank/DDBJ databases">
        <authorList>
            <consortium name="Genoscope - CEA"/>
            <person name="William W."/>
        </authorList>
    </citation>
    <scope>NUCLEOTIDE SEQUENCE</scope>
</reference>
<accession>A0A816JPJ7</accession>
<name>A0A816JPJ7_BRANA</name>
<feature type="compositionally biased region" description="Acidic residues" evidence="1">
    <location>
        <begin position="39"/>
        <end position="60"/>
    </location>
</feature>